<dbReference type="Gene3D" id="1.10.10.10">
    <property type="entry name" value="Winged helix-like DNA-binding domain superfamily/Winged helix DNA-binding domain"/>
    <property type="match status" value="1"/>
</dbReference>
<dbReference type="Pfam" id="PF00250">
    <property type="entry name" value="Forkhead"/>
    <property type="match status" value="1"/>
</dbReference>
<dbReference type="InterPro" id="IPR001766">
    <property type="entry name" value="Fork_head_dom"/>
</dbReference>
<dbReference type="InterPro" id="IPR036388">
    <property type="entry name" value="WH-like_DNA-bd_sf"/>
</dbReference>
<protein>
    <recommendedName>
        <fullName evidence="3">Fork-head domain-containing protein</fullName>
    </recommendedName>
</protein>
<dbReference type="GO" id="GO:0003700">
    <property type="term" value="F:DNA-binding transcription factor activity"/>
    <property type="evidence" value="ECO:0007669"/>
    <property type="project" value="InterPro"/>
</dbReference>
<evidence type="ECO:0000313" key="5">
    <source>
        <dbReference type="Proteomes" id="UP000823561"/>
    </source>
</evidence>
<accession>A0AAV6FTE6</accession>
<keyword evidence="1 2" id="KW-0238">DNA-binding</keyword>
<comment type="subcellular location">
    <subcellularLocation>
        <location evidence="2">Nucleus</location>
    </subcellularLocation>
</comment>
<evidence type="ECO:0000256" key="1">
    <source>
        <dbReference type="ARBA" id="ARBA00023125"/>
    </source>
</evidence>
<sequence length="292" mass="33246">MEQTQRPPVLKKESTWTPQRKYKRYSKKYSTYLGLIANVIQNSPNKMLTFGQLMESLSEFVSGERKGLENNVRVCLSSNDCFVKVPVNPDYPNARRNYWKVDESRITPKMLRRHFSGTRDILTGLSSRIPAESNAMKTSLKLAETQLPVLEDKRSSNFNSSFSIESLLKKDPEIRSTSTLPTDDTGDVNFLRKNCVYSLKFGRETIKPTPSFRDYSMGDLQNHPQCGGLAYDPRESMRNGYTLDTGRLCKRARLSPPNVVYAAAGGSPFFHEHMLALKRWSLGANTFDSRSF</sequence>
<evidence type="ECO:0000259" key="3">
    <source>
        <dbReference type="PROSITE" id="PS50039"/>
    </source>
</evidence>
<dbReference type="SUPFAM" id="SSF46785">
    <property type="entry name" value="Winged helix' DNA-binding domain"/>
    <property type="match status" value="1"/>
</dbReference>
<gene>
    <name evidence="4" type="ORF">AALO_G00257860</name>
</gene>
<dbReference type="SMART" id="SM00339">
    <property type="entry name" value="FH"/>
    <property type="match status" value="1"/>
</dbReference>
<dbReference type="InterPro" id="IPR052327">
    <property type="entry name" value="Activin_resp_transcr_regulator"/>
</dbReference>
<dbReference type="PANTHER" id="PTHR47316:SF1">
    <property type="entry name" value="FORKHEAD BOX PROTEIN H1"/>
    <property type="match status" value="1"/>
</dbReference>
<feature type="domain" description="Fork-head" evidence="3">
    <location>
        <begin position="27"/>
        <end position="120"/>
    </location>
</feature>
<keyword evidence="5" id="KW-1185">Reference proteome</keyword>
<dbReference type="AlphaFoldDB" id="A0AAV6FTE6"/>
<dbReference type="Proteomes" id="UP000823561">
    <property type="component" value="Chromosome 20"/>
</dbReference>
<proteinExistence type="predicted"/>
<evidence type="ECO:0000256" key="2">
    <source>
        <dbReference type="PROSITE-ProRule" id="PRU00089"/>
    </source>
</evidence>
<dbReference type="GO" id="GO:0005634">
    <property type="term" value="C:nucleus"/>
    <property type="evidence" value="ECO:0007669"/>
    <property type="project" value="UniProtKB-SubCell"/>
</dbReference>
<evidence type="ECO:0000313" key="4">
    <source>
        <dbReference type="EMBL" id="KAG5264771.1"/>
    </source>
</evidence>
<name>A0AAV6FTE6_9TELE</name>
<dbReference type="GO" id="GO:0043565">
    <property type="term" value="F:sequence-specific DNA binding"/>
    <property type="evidence" value="ECO:0007669"/>
    <property type="project" value="InterPro"/>
</dbReference>
<comment type="caution">
    <text evidence="4">The sequence shown here is derived from an EMBL/GenBank/DDBJ whole genome shotgun (WGS) entry which is preliminary data.</text>
</comment>
<reference evidence="4" key="1">
    <citation type="submission" date="2020-10" db="EMBL/GenBank/DDBJ databases">
        <title>Chromosome-scale genome assembly of the Allis shad, Alosa alosa.</title>
        <authorList>
            <person name="Margot Z."/>
            <person name="Christophe K."/>
            <person name="Cabau C."/>
            <person name="Louis A."/>
            <person name="Berthelot C."/>
            <person name="Parey E."/>
            <person name="Roest Crollius H."/>
            <person name="Montfort J."/>
            <person name="Robinson-Rechavi M."/>
            <person name="Bucao C."/>
            <person name="Bouchez O."/>
            <person name="Gislard M."/>
            <person name="Lluch J."/>
            <person name="Milhes M."/>
            <person name="Lampietro C."/>
            <person name="Lopez Roques C."/>
            <person name="Donnadieu C."/>
            <person name="Braasch I."/>
            <person name="Desvignes T."/>
            <person name="Postlethwait J."/>
            <person name="Bobe J."/>
            <person name="Guiguen Y."/>
        </authorList>
    </citation>
    <scope>NUCLEOTIDE SEQUENCE</scope>
    <source>
        <strain evidence="4">M-15738</strain>
        <tissue evidence="4">Blood</tissue>
    </source>
</reference>
<organism evidence="4 5">
    <name type="scientific">Alosa alosa</name>
    <name type="common">allis shad</name>
    <dbReference type="NCBI Taxonomy" id="278164"/>
    <lineage>
        <taxon>Eukaryota</taxon>
        <taxon>Metazoa</taxon>
        <taxon>Chordata</taxon>
        <taxon>Craniata</taxon>
        <taxon>Vertebrata</taxon>
        <taxon>Euteleostomi</taxon>
        <taxon>Actinopterygii</taxon>
        <taxon>Neopterygii</taxon>
        <taxon>Teleostei</taxon>
        <taxon>Clupei</taxon>
        <taxon>Clupeiformes</taxon>
        <taxon>Clupeoidei</taxon>
        <taxon>Clupeidae</taxon>
        <taxon>Alosa</taxon>
    </lineage>
</organism>
<dbReference type="PROSITE" id="PS50039">
    <property type="entry name" value="FORK_HEAD_3"/>
    <property type="match status" value="1"/>
</dbReference>
<feature type="DNA-binding region" description="Fork-head" evidence="2">
    <location>
        <begin position="27"/>
        <end position="120"/>
    </location>
</feature>
<dbReference type="PANTHER" id="PTHR47316">
    <property type="entry name" value="FORKHEAD BOX PROTEIN H1"/>
    <property type="match status" value="1"/>
</dbReference>
<dbReference type="InterPro" id="IPR036390">
    <property type="entry name" value="WH_DNA-bd_sf"/>
</dbReference>
<dbReference type="EMBL" id="JADWDJ010000020">
    <property type="protein sequence ID" value="KAG5264771.1"/>
    <property type="molecule type" value="Genomic_DNA"/>
</dbReference>
<keyword evidence="2" id="KW-0539">Nucleus</keyword>